<reference evidence="1" key="1">
    <citation type="submission" date="2021-01" db="EMBL/GenBank/DDBJ databases">
        <title>Phytophthora aleatoria, a newly-described species from Pinus radiata is distinct from Phytophthora cactorum isolates based on comparative genomics.</title>
        <authorList>
            <person name="Mcdougal R."/>
            <person name="Panda P."/>
            <person name="Williams N."/>
            <person name="Studholme D.J."/>
        </authorList>
    </citation>
    <scope>NUCLEOTIDE SEQUENCE</scope>
    <source>
        <strain evidence="1">NZFS 4037</strain>
    </source>
</reference>
<accession>A0A8J5IWA3</accession>
<name>A0A8J5IWA3_9STRA</name>
<organism evidence="1 2">
    <name type="scientific">Phytophthora aleatoria</name>
    <dbReference type="NCBI Taxonomy" id="2496075"/>
    <lineage>
        <taxon>Eukaryota</taxon>
        <taxon>Sar</taxon>
        <taxon>Stramenopiles</taxon>
        <taxon>Oomycota</taxon>
        <taxon>Peronosporomycetes</taxon>
        <taxon>Peronosporales</taxon>
        <taxon>Peronosporaceae</taxon>
        <taxon>Phytophthora</taxon>
    </lineage>
</organism>
<dbReference type="AlphaFoldDB" id="A0A8J5IWA3"/>
<evidence type="ECO:0000313" key="2">
    <source>
        <dbReference type="Proteomes" id="UP000709295"/>
    </source>
</evidence>
<dbReference type="Proteomes" id="UP000709295">
    <property type="component" value="Unassembled WGS sequence"/>
</dbReference>
<proteinExistence type="predicted"/>
<sequence length="163" mass="18562">MKTCPRGRAAAYDRTGTTPLATVTLKWRRLTKSRSLKTSLSYRCLHHHRSIPSQRRQTPGKYGLFLNEQTTRSRTRHTSFKGAIKSTTSAPLGYGRPHCLWTDSARRCYASTSGKTSTATLHTLNSTRGPRQRTRHRRMVNASSRLFEMPVTSLEILALFPYH</sequence>
<dbReference type="EMBL" id="JAENGY010000640">
    <property type="protein sequence ID" value="KAG6958985.1"/>
    <property type="molecule type" value="Genomic_DNA"/>
</dbReference>
<gene>
    <name evidence="1" type="ORF">JG688_00010298</name>
</gene>
<evidence type="ECO:0000313" key="1">
    <source>
        <dbReference type="EMBL" id="KAG6958985.1"/>
    </source>
</evidence>
<keyword evidence="2" id="KW-1185">Reference proteome</keyword>
<comment type="caution">
    <text evidence="1">The sequence shown here is derived from an EMBL/GenBank/DDBJ whole genome shotgun (WGS) entry which is preliminary data.</text>
</comment>
<protein>
    <submittedName>
        <fullName evidence="1">Uncharacterized protein</fullName>
    </submittedName>
</protein>